<proteinExistence type="predicted"/>
<dbReference type="GO" id="GO:0008932">
    <property type="term" value="F:lytic endotransglycosylase activity"/>
    <property type="evidence" value="ECO:0007669"/>
    <property type="project" value="TreeGrafter"/>
</dbReference>
<protein>
    <recommendedName>
        <fullName evidence="3">LysM domain-containing protein</fullName>
    </recommendedName>
</protein>
<feature type="transmembrane region" description="Helical" evidence="2">
    <location>
        <begin position="26"/>
        <end position="46"/>
    </location>
</feature>
<evidence type="ECO:0000256" key="1">
    <source>
        <dbReference type="SAM" id="MobiDB-lite"/>
    </source>
</evidence>
<dbReference type="PANTHER" id="PTHR33734">
    <property type="entry name" value="LYSM DOMAIN-CONTAINING GPI-ANCHORED PROTEIN 2"/>
    <property type="match status" value="1"/>
</dbReference>
<evidence type="ECO:0000313" key="5">
    <source>
        <dbReference type="Proteomes" id="UP000176547"/>
    </source>
</evidence>
<dbReference type="Pfam" id="PF01476">
    <property type="entry name" value="LysM"/>
    <property type="match status" value="1"/>
</dbReference>
<dbReference type="CDD" id="cd00118">
    <property type="entry name" value="LysM"/>
    <property type="match status" value="1"/>
</dbReference>
<feature type="region of interest" description="Disordered" evidence="1">
    <location>
        <begin position="49"/>
        <end position="75"/>
    </location>
</feature>
<evidence type="ECO:0000313" key="4">
    <source>
        <dbReference type="EMBL" id="OGE74024.1"/>
    </source>
</evidence>
<evidence type="ECO:0000259" key="3">
    <source>
        <dbReference type="PROSITE" id="PS51782"/>
    </source>
</evidence>
<dbReference type="Proteomes" id="UP000176547">
    <property type="component" value="Unassembled WGS sequence"/>
</dbReference>
<comment type="caution">
    <text evidence="4">The sequence shown here is derived from an EMBL/GenBank/DDBJ whole genome shotgun (WGS) entry which is preliminary data.</text>
</comment>
<dbReference type="PANTHER" id="PTHR33734:SF22">
    <property type="entry name" value="MEMBRANE-BOUND LYTIC MUREIN TRANSGLYCOSYLASE D"/>
    <property type="match status" value="1"/>
</dbReference>
<accession>A0A1F5N8U8</accession>
<keyword evidence="2" id="KW-1133">Transmembrane helix</keyword>
<feature type="domain" description="LysM" evidence="3">
    <location>
        <begin position="78"/>
        <end position="122"/>
    </location>
</feature>
<dbReference type="EMBL" id="MFEG01000074">
    <property type="protein sequence ID" value="OGE74024.1"/>
    <property type="molecule type" value="Genomic_DNA"/>
</dbReference>
<reference evidence="4 5" key="1">
    <citation type="journal article" date="2016" name="Nat. Commun.">
        <title>Thousands of microbial genomes shed light on interconnected biogeochemical processes in an aquifer system.</title>
        <authorList>
            <person name="Anantharaman K."/>
            <person name="Brown C.T."/>
            <person name="Hug L.A."/>
            <person name="Sharon I."/>
            <person name="Castelle C.J."/>
            <person name="Probst A.J."/>
            <person name="Thomas B.C."/>
            <person name="Singh A."/>
            <person name="Wilkins M.J."/>
            <person name="Karaoz U."/>
            <person name="Brodie E.L."/>
            <person name="Williams K.H."/>
            <person name="Hubbard S.S."/>
            <person name="Banfield J.F."/>
        </authorList>
    </citation>
    <scope>NUCLEOTIDE SEQUENCE [LARGE SCALE GENOMIC DNA]</scope>
</reference>
<keyword evidence="2" id="KW-0812">Transmembrane</keyword>
<gene>
    <name evidence="4" type="ORF">A3K06_00890</name>
</gene>
<keyword evidence="2" id="KW-0472">Membrane</keyword>
<sequence length="125" mass="13994">MVPKNRIHLSRSLRAQTTPYPNAHRWLRRGLILVALVLVVGIYAIARPGKAPESGIPAENKQILGEQETEDNTPTEYATYRVKGGDTLFNLSQKYGVSWQTLAELNGLQEPYVLKIGQQLKVPNQ</sequence>
<dbReference type="InterPro" id="IPR018392">
    <property type="entry name" value="LysM"/>
</dbReference>
<dbReference type="PROSITE" id="PS51782">
    <property type="entry name" value="LYSM"/>
    <property type="match status" value="1"/>
</dbReference>
<organism evidence="4 5">
    <name type="scientific">Candidatus Doudnabacteria bacterium RIFCSPHIGHO2_01_52_17</name>
    <dbReference type="NCBI Taxonomy" id="1817820"/>
    <lineage>
        <taxon>Bacteria</taxon>
        <taxon>Candidatus Doudnaibacteriota</taxon>
    </lineage>
</organism>
<dbReference type="Gene3D" id="3.10.350.10">
    <property type="entry name" value="LysM domain"/>
    <property type="match status" value="1"/>
</dbReference>
<dbReference type="AlphaFoldDB" id="A0A1F5N8U8"/>
<dbReference type="SUPFAM" id="SSF54106">
    <property type="entry name" value="LysM domain"/>
    <property type="match status" value="1"/>
</dbReference>
<evidence type="ECO:0000256" key="2">
    <source>
        <dbReference type="SAM" id="Phobius"/>
    </source>
</evidence>
<dbReference type="InterPro" id="IPR036779">
    <property type="entry name" value="LysM_dom_sf"/>
</dbReference>
<name>A0A1F5N8U8_9BACT</name>
<dbReference type="SMART" id="SM00257">
    <property type="entry name" value="LysM"/>
    <property type="match status" value="1"/>
</dbReference>